<evidence type="ECO:0000256" key="2">
    <source>
        <dbReference type="ARBA" id="ARBA00007550"/>
    </source>
</evidence>
<dbReference type="Proteomes" id="UP000091820">
    <property type="component" value="Unassembled WGS sequence"/>
</dbReference>
<evidence type="ECO:0000256" key="8">
    <source>
        <dbReference type="ARBA" id="ARBA00023022"/>
    </source>
</evidence>
<keyword evidence="7" id="KW-0391">Immunity</keyword>
<dbReference type="GO" id="GO:0042742">
    <property type="term" value="P:defense response to bacterium"/>
    <property type="evidence" value="ECO:0007669"/>
    <property type="project" value="UniProtKB-KW"/>
</dbReference>
<sequence>MISINAKSTHHVGQQTAFMGFFKFFFLRLLHCALEDKQCLAPATFNIVEDLCKQRSRKEVQKKKKNSLQQIFDIKLKKKRKMFGSASSNPKGGLDVNLGFGKNVGDAASNAGAGAYAAGNTGGGPTTTGVFLEANKNNHGLTLEHSKTDKFGSNLTSSAHANLLKNDTHQLKANAFHSRTHLDNGFKFDCVGGGLGYNHVNGHGAALTGSRIPQLDMNSLNITGKANLWTSPNRSTTLDLTGGATKHFGGPFDGQTNKNFGLGLNTKF</sequence>
<evidence type="ECO:0000313" key="11">
    <source>
        <dbReference type="EnsemblMetazoa" id="GBRI004558-PA"/>
    </source>
</evidence>
<proteinExistence type="inferred from homology"/>
<evidence type="ECO:0000256" key="4">
    <source>
        <dbReference type="ARBA" id="ARBA00022529"/>
    </source>
</evidence>
<reference evidence="12" key="1">
    <citation type="submission" date="2014-03" db="EMBL/GenBank/DDBJ databases">
        <authorList>
            <person name="Aksoy S."/>
            <person name="Warren W."/>
            <person name="Wilson R.K."/>
        </authorList>
    </citation>
    <scope>NUCLEOTIDE SEQUENCE [LARGE SCALE GENOMIC DNA]</scope>
    <source>
        <strain evidence="12">IAEA</strain>
    </source>
</reference>
<feature type="domain" description="Attacin N-terminal" evidence="9">
    <location>
        <begin position="83"/>
        <end position="146"/>
    </location>
</feature>
<comment type="subcellular location">
    <subcellularLocation>
        <location evidence="1">Secreted</location>
    </subcellularLocation>
</comment>
<dbReference type="AlphaFoldDB" id="A0A1A9W308"/>
<dbReference type="VEuPathDB" id="VectorBase:GBRI004558"/>
<keyword evidence="4" id="KW-0929">Antimicrobial</keyword>
<evidence type="ECO:0000256" key="6">
    <source>
        <dbReference type="ARBA" id="ARBA00022729"/>
    </source>
</evidence>
<protein>
    <recommendedName>
        <fullName evidence="13">Attacin C-terminal domain-containing protein</fullName>
    </recommendedName>
</protein>
<evidence type="ECO:0000256" key="3">
    <source>
        <dbReference type="ARBA" id="ARBA00022525"/>
    </source>
</evidence>
<accession>A0A1A9W308</accession>
<evidence type="ECO:0000256" key="7">
    <source>
        <dbReference type="ARBA" id="ARBA00022859"/>
    </source>
</evidence>
<evidence type="ECO:0000256" key="5">
    <source>
        <dbReference type="ARBA" id="ARBA00022588"/>
    </source>
</evidence>
<name>A0A1A9W308_9MUSC</name>
<keyword evidence="5" id="KW-0399">Innate immunity</keyword>
<evidence type="ECO:0000259" key="10">
    <source>
        <dbReference type="Pfam" id="PF03769"/>
    </source>
</evidence>
<keyword evidence="12" id="KW-1185">Reference proteome</keyword>
<dbReference type="Pfam" id="PF03769">
    <property type="entry name" value="Attacin_C"/>
    <property type="match status" value="1"/>
</dbReference>
<evidence type="ECO:0008006" key="13">
    <source>
        <dbReference type="Google" id="ProtNLM"/>
    </source>
</evidence>
<organism evidence="11 12">
    <name type="scientific">Glossina brevipalpis</name>
    <dbReference type="NCBI Taxonomy" id="37001"/>
    <lineage>
        <taxon>Eukaryota</taxon>
        <taxon>Metazoa</taxon>
        <taxon>Ecdysozoa</taxon>
        <taxon>Arthropoda</taxon>
        <taxon>Hexapoda</taxon>
        <taxon>Insecta</taxon>
        <taxon>Pterygota</taxon>
        <taxon>Neoptera</taxon>
        <taxon>Endopterygota</taxon>
        <taxon>Diptera</taxon>
        <taxon>Brachycera</taxon>
        <taxon>Muscomorpha</taxon>
        <taxon>Hippoboscoidea</taxon>
        <taxon>Glossinidae</taxon>
        <taxon>Glossina</taxon>
    </lineage>
</organism>
<evidence type="ECO:0000256" key="1">
    <source>
        <dbReference type="ARBA" id="ARBA00004613"/>
    </source>
</evidence>
<dbReference type="GO" id="GO:0045087">
    <property type="term" value="P:innate immune response"/>
    <property type="evidence" value="ECO:0007669"/>
    <property type="project" value="UniProtKB-KW"/>
</dbReference>
<dbReference type="Pfam" id="PF03768">
    <property type="entry name" value="Attacin_N"/>
    <property type="match status" value="1"/>
</dbReference>
<keyword evidence="6" id="KW-0732">Signal</keyword>
<dbReference type="GO" id="GO:0005576">
    <property type="term" value="C:extracellular region"/>
    <property type="evidence" value="ECO:0007669"/>
    <property type="project" value="UniProtKB-SubCell"/>
</dbReference>
<reference evidence="11" key="2">
    <citation type="submission" date="2020-05" db="UniProtKB">
        <authorList>
            <consortium name="EnsemblMetazoa"/>
        </authorList>
    </citation>
    <scope>IDENTIFICATION</scope>
    <source>
        <strain evidence="11">IAEA</strain>
    </source>
</reference>
<dbReference type="InterPro" id="IPR005521">
    <property type="entry name" value="Attacin_C"/>
</dbReference>
<comment type="similarity">
    <text evidence="2">Belongs to the attacin/sarcotoxin-2 family.</text>
</comment>
<feature type="domain" description="Attacin C-terminal" evidence="10">
    <location>
        <begin position="150"/>
        <end position="268"/>
    </location>
</feature>
<evidence type="ECO:0000313" key="12">
    <source>
        <dbReference type="Proteomes" id="UP000091820"/>
    </source>
</evidence>
<keyword evidence="3" id="KW-0964">Secreted</keyword>
<dbReference type="InterPro" id="IPR005520">
    <property type="entry name" value="Attacin_N"/>
</dbReference>
<dbReference type="EnsemblMetazoa" id="GBRI004558-RA">
    <property type="protein sequence ID" value="GBRI004558-PA"/>
    <property type="gene ID" value="GBRI004558"/>
</dbReference>
<keyword evidence="8" id="KW-0044">Antibiotic</keyword>
<evidence type="ECO:0000259" key="9">
    <source>
        <dbReference type="Pfam" id="PF03768"/>
    </source>
</evidence>